<evidence type="ECO:0000256" key="2">
    <source>
        <dbReference type="ARBA" id="ARBA00023002"/>
    </source>
</evidence>
<dbReference type="Pfam" id="PF02525">
    <property type="entry name" value="Flavodoxin_2"/>
    <property type="match status" value="1"/>
</dbReference>
<dbReference type="InterPro" id="IPR029039">
    <property type="entry name" value="Flavoprotein-like_sf"/>
</dbReference>
<gene>
    <name evidence="4" type="ORF">A8145_29140</name>
</gene>
<dbReference type="PANTHER" id="PTHR10204">
    <property type="entry name" value="NAD P H OXIDOREDUCTASE-RELATED"/>
    <property type="match status" value="1"/>
</dbReference>
<dbReference type="GO" id="GO:0005829">
    <property type="term" value="C:cytosol"/>
    <property type="evidence" value="ECO:0007669"/>
    <property type="project" value="TreeGrafter"/>
</dbReference>
<dbReference type="GO" id="GO:0003955">
    <property type="term" value="F:NAD(P)H dehydrogenase (quinone) activity"/>
    <property type="evidence" value="ECO:0007669"/>
    <property type="project" value="TreeGrafter"/>
</dbReference>
<evidence type="ECO:0000313" key="4">
    <source>
        <dbReference type="EMBL" id="OBQ69648.1"/>
    </source>
</evidence>
<dbReference type="PANTHER" id="PTHR10204:SF34">
    <property type="entry name" value="NAD(P)H DEHYDROGENASE [QUINONE] 1 ISOFORM 1"/>
    <property type="match status" value="1"/>
</dbReference>
<proteinExistence type="inferred from homology"/>
<dbReference type="InterPro" id="IPR051545">
    <property type="entry name" value="NAD(P)H_dehydrogenase_qn"/>
</dbReference>
<feature type="domain" description="Flavodoxin-like fold" evidence="3">
    <location>
        <begin position="4"/>
        <end position="187"/>
    </location>
</feature>
<comment type="caution">
    <text evidence="4">The sequence shown here is derived from an EMBL/GenBank/DDBJ whole genome shotgun (WGS) entry which is preliminary data.</text>
</comment>
<dbReference type="InterPro" id="IPR003680">
    <property type="entry name" value="Flavodoxin_fold"/>
</dbReference>
<keyword evidence="2" id="KW-0560">Oxidoreductase</keyword>
<evidence type="ECO:0000256" key="1">
    <source>
        <dbReference type="ARBA" id="ARBA00006252"/>
    </source>
</evidence>
<evidence type="ECO:0000259" key="3">
    <source>
        <dbReference type="Pfam" id="PF02525"/>
    </source>
</evidence>
<accession>A0A6M7TZ86</accession>
<organism evidence="4 5">
    <name type="scientific">Rhizobium loti</name>
    <name type="common">Mesorhizobium loti</name>
    <dbReference type="NCBI Taxonomy" id="381"/>
    <lineage>
        <taxon>Bacteria</taxon>
        <taxon>Pseudomonadati</taxon>
        <taxon>Pseudomonadota</taxon>
        <taxon>Alphaproteobacteria</taxon>
        <taxon>Hyphomicrobiales</taxon>
        <taxon>Phyllobacteriaceae</taxon>
        <taxon>Mesorhizobium</taxon>
    </lineage>
</organism>
<dbReference type="EMBL" id="LYTK01000007">
    <property type="protein sequence ID" value="OBQ69648.1"/>
    <property type="molecule type" value="Genomic_DNA"/>
</dbReference>
<dbReference type="Gene3D" id="3.40.50.360">
    <property type="match status" value="1"/>
</dbReference>
<dbReference type="RefSeq" id="WP_056578427.1">
    <property type="nucleotide sequence ID" value="NZ_CP033334.1"/>
</dbReference>
<sequence>MSRRILIVVGHPDPSPDRLCRGLARAYGEGAEKAGHAVRRVDLAAIDFPMLRTMQEFEHGSIPYELKDAAEAIVWAEHIVFVFPLWLGTMPAMLKAFLEQVMRPGTAFAYPDKGGGFTKTLLRGRTARVVVTMGMPSALYRLWFLGHGIAGMKRSILHLVGISPVRETLFGMVAGASDATRAKWISQIRDLGERAR</sequence>
<protein>
    <submittedName>
        <fullName evidence="4">Dehydrogenase</fullName>
    </submittedName>
</protein>
<dbReference type="Proteomes" id="UP000093737">
    <property type="component" value="Unassembled WGS sequence"/>
</dbReference>
<name>A0A6M7TZ86_RHILI</name>
<reference evidence="4 5" key="1">
    <citation type="submission" date="2016-05" db="EMBL/GenBank/DDBJ databases">
        <authorList>
            <person name="Ramsay J.P."/>
        </authorList>
    </citation>
    <scope>NUCLEOTIDE SEQUENCE [LARGE SCALE GENOMIC DNA]</scope>
    <source>
        <strain evidence="4 5">NZP2042</strain>
    </source>
</reference>
<comment type="similarity">
    <text evidence="1">Belongs to the NAD(P)H dehydrogenase (quinone) family.</text>
</comment>
<dbReference type="SUPFAM" id="SSF52218">
    <property type="entry name" value="Flavoproteins"/>
    <property type="match status" value="1"/>
</dbReference>
<dbReference type="AlphaFoldDB" id="A0A6M7TZ86"/>
<evidence type="ECO:0000313" key="5">
    <source>
        <dbReference type="Proteomes" id="UP000093737"/>
    </source>
</evidence>